<evidence type="ECO:0000313" key="2">
    <source>
        <dbReference type="EMBL" id="KAA6438751.1"/>
    </source>
</evidence>
<keyword evidence="1" id="KW-0472">Membrane</keyword>
<dbReference type="OrthoDB" id="963407at2"/>
<keyword evidence="1" id="KW-0812">Transmembrane</keyword>
<keyword evidence="3" id="KW-1185">Reference proteome</keyword>
<dbReference type="Proteomes" id="UP000323994">
    <property type="component" value="Unassembled WGS sequence"/>
</dbReference>
<organism evidence="2 3">
    <name type="scientific">Dyadobacter flavalbus</name>
    <dbReference type="NCBI Taxonomy" id="2579942"/>
    <lineage>
        <taxon>Bacteria</taxon>
        <taxon>Pseudomonadati</taxon>
        <taxon>Bacteroidota</taxon>
        <taxon>Cytophagia</taxon>
        <taxon>Cytophagales</taxon>
        <taxon>Spirosomataceae</taxon>
        <taxon>Dyadobacter</taxon>
    </lineage>
</organism>
<feature type="transmembrane region" description="Helical" evidence="1">
    <location>
        <begin position="6"/>
        <end position="24"/>
    </location>
</feature>
<proteinExistence type="predicted"/>
<protein>
    <submittedName>
        <fullName evidence="2">Uncharacterized protein</fullName>
    </submittedName>
</protein>
<reference evidence="2 3" key="1">
    <citation type="submission" date="2019-05" db="EMBL/GenBank/DDBJ databases">
        <authorList>
            <person name="Qu J.-H."/>
        </authorList>
    </citation>
    <scope>NUCLEOTIDE SEQUENCE [LARGE SCALE GENOMIC DNA]</scope>
    <source>
        <strain evidence="2 3">NS28</strain>
    </source>
</reference>
<gene>
    <name evidence="2" type="ORF">FEM33_15965</name>
</gene>
<accession>A0A5M8QTY2</accession>
<sequence length="141" mass="16170">MIGNILKGFILGLLLFVFACYVWFRLEISHIEYVKVKNCEQAAGQSLKALSNLVKDSWFERKHNDVEVLSDGPCMFFMFYQKPGVLYFGQEKTSGYLIGVAMTTSELHQIADTISVDMDFQKMYDYLLVRAKAKPAPSHHF</sequence>
<comment type="caution">
    <text evidence="2">The sequence shown here is derived from an EMBL/GenBank/DDBJ whole genome shotgun (WGS) entry which is preliminary data.</text>
</comment>
<keyword evidence="1" id="KW-1133">Transmembrane helix</keyword>
<evidence type="ECO:0000256" key="1">
    <source>
        <dbReference type="SAM" id="Phobius"/>
    </source>
</evidence>
<evidence type="ECO:0000313" key="3">
    <source>
        <dbReference type="Proteomes" id="UP000323994"/>
    </source>
</evidence>
<name>A0A5M8QTY2_9BACT</name>
<dbReference type="RefSeq" id="WP_139013006.1">
    <property type="nucleotide sequence ID" value="NZ_VBSN01000048.1"/>
</dbReference>
<dbReference type="AlphaFoldDB" id="A0A5M8QTY2"/>
<dbReference type="EMBL" id="VBSN01000048">
    <property type="protein sequence ID" value="KAA6438751.1"/>
    <property type="molecule type" value="Genomic_DNA"/>
</dbReference>
<dbReference type="PROSITE" id="PS51257">
    <property type="entry name" value="PROKAR_LIPOPROTEIN"/>
    <property type="match status" value="1"/>
</dbReference>